<comment type="similarity">
    <text evidence="2 6">Belongs to the DsrE/TusD family.</text>
</comment>
<feature type="active site" description="Cysteine persulfide intermediate" evidence="6">
    <location>
        <position position="90"/>
    </location>
</feature>
<dbReference type="NCBIfam" id="NF001237">
    <property type="entry name" value="PRK00207.1"/>
    <property type="match status" value="1"/>
</dbReference>
<dbReference type="Pfam" id="PF02635">
    <property type="entry name" value="DsrE"/>
    <property type="match status" value="1"/>
</dbReference>
<dbReference type="InterPro" id="IPR027396">
    <property type="entry name" value="DsrEFH-like"/>
</dbReference>
<dbReference type="EC" id="2.8.1.-" evidence="6"/>
<dbReference type="PANTHER" id="PTHR34874">
    <property type="entry name" value="PROTEIN YCHN"/>
    <property type="match status" value="1"/>
</dbReference>
<dbReference type="Proteomes" id="UP000664658">
    <property type="component" value="Unassembled WGS sequence"/>
</dbReference>
<gene>
    <name evidence="6 7" type="primary">tusD</name>
    <name evidence="7" type="ORF">J2R62_03170</name>
</gene>
<proteinExistence type="inferred from homology"/>
<dbReference type="GO" id="GO:0097163">
    <property type="term" value="F:sulfur carrier activity"/>
    <property type="evidence" value="ECO:0007669"/>
    <property type="project" value="TreeGrafter"/>
</dbReference>
<evidence type="ECO:0000256" key="4">
    <source>
        <dbReference type="ARBA" id="ARBA00022679"/>
    </source>
</evidence>
<comment type="subunit">
    <text evidence="6">Heterohexamer, formed by a dimer of trimers. The hexameric TusBCD complex contains 2 copies each of TusB, TusC and TusD. The TusBCD complex interacts with TusE.</text>
</comment>
<organism evidence="7 8">
    <name type="scientific">Plesiomonas shigelloides</name>
    <name type="common">Aeromonas shigelloides</name>
    <dbReference type="NCBI Taxonomy" id="703"/>
    <lineage>
        <taxon>Bacteria</taxon>
        <taxon>Pseudomonadati</taxon>
        <taxon>Pseudomonadota</taxon>
        <taxon>Gammaproteobacteria</taxon>
        <taxon>Enterobacterales</taxon>
        <taxon>Enterobacteriaceae</taxon>
        <taxon>Plesiomonas</taxon>
    </lineage>
</organism>
<dbReference type="GO" id="GO:0016783">
    <property type="term" value="F:sulfurtransferase activity"/>
    <property type="evidence" value="ECO:0007669"/>
    <property type="project" value="UniProtKB-UniRule"/>
</dbReference>
<keyword evidence="5 6" id="KW-0819">tRNA processing</keyword>
<evidence type="ECO:0000313" key="8">
    <source>
        <dbReference type="Proteomes" id="UP000664658"/>
    </source>
</evidence>
<evidence type="ECO:0000313" key="7">
    <source>
        <dbReference type="EMBL" id="MBO1107227.1"/>
    </source>
</evidence>
<dbReference type="FunFam" id="3.40.1260.10:FF:000001">
    <property type="entry name" value="Sulfurtransferase TusD"/>
    <property type="match status" value="1"/>
</dbReference>
<protein>
    <recommendedName>
        <fullName evidence="6">Sulfurtransferase TusD</fullName>
        <ecNumber evidence="6">2.8.1.-</ecNumber>
    </recommendedName>
    <alternativeName>
        <fullName evidence="6">tRNA 2-thiouridine synthesizing protein D</fullName>
    </alternativeName>
</protein>
<comment type="function">
    <text evidence="6">Part of a sulfur-relay system required for 2-thiolation of 5-methylaminomethyl-2-thiouridine (mnm(5)s(2)U) at tRNA wobble positions. Accepts sulfur from TusA and transfers it in turn to TusE.</text>
</comment>
<evidence type="ECO:0000256" key="3">
    <source>
        <dbReference type="ARBA" id="ARBA00022490"/>
    </source>
</evidence>
<reference evidence="7" key="1">
    <citation type="submission" date="2021-03" db="EMBL/GenBank/DDBJ databases">
        <title>Plesiomonas shigelloides zfcc0051, isolated from zebrafish feces.</title>
        <authorList>
            <person name="Vanderhoek Z."/>
            <person name="Gaulke C."/>
        </authorList>
    </citation>
    <scope>NUCLEOTIDE SEQUENCE</scope>
    <source>
        <strain evidence="7">Zfcc0051</strain>
    </source>
</reference>
<comment type="subcellular location">
    <subcellularLocation>
        <location evidence="1 6">Cytoplasm</location>
    </subcellularLocation>
</comment>
<evidence type="ECO:0000256" key="1">
    <source>
        <dbReference type="ARBA" id="ARBA00004496"/>
    </source>
</evidence>
<dbReference type="HAMAP" id="MF_00390">
    <property type="entry name" value="Thiourid_synth_D"/>
    <property type="match status" value="1"/>
</dbReference>
<dbReference type="PANTHER" id="PTHR34874:SF3">
    <property type="entry name" value="SULFURTRANSFERASE TUSD"/>
    <property type="match status" value="1"/>
</dbReference>
<dbReference type="GO" id="GO:0002143">
    <property type="term" value="P:tRNA wobble position uridine thiolation"/>
    <property type="evidence" value="ECO:0007669"/>
    <property type="project" value="TreeGrafter"/>
</dbReference>
<comment type="caution">
    <text evidence="7">The sequence shown here is derived from an EMBL/GenBank/DDBJ whole genome shotgun (WGS) entry which is preliminary data.</text>
</comment>
<accession>A0A8E0T066</accession>
<dbReference type="Gene3D" id="3.40.1260.10">
    <property type="entry name" value="DsrEFH-like"/>
    <property type="match status" value="1"/>
</dbReference>
<evidence type="ECO:0000256" key="5">
    <source>
        <dbReference type="ARBA" id="ARBA00022694"/>
    </source>
</evidence>
<dbReference type="AlphaFoldDB" id="A0A8E0T066"/>
<keyword evidence="3 6" id="KW-0963">Cytoplasm</keyword>
<dbReference type="EMBL" id="JAFNAA010000003">
    <property type="protein sequence ID" value="MBO1107227.1"/>
    <property type="molecule type" value="Genomic_DNA"/>
</dbReference>
<dbReference type="NCBIfam" id="TIGR03012">
    <property type="entry name" value="sulf_tusD_dsrE"/>
    <property type="match status" value="1"/>
</dbReference>
<dbReference type="GO" id="GO:1990228">
    <property type="term" value="C:sulfurtransferase complex"/>
    <property type="evidence" value="ECO:0007669"/>
    <property type="project" value="TreeGrafter"/>
</dbReference>
<dbReference type="InterPro" id="IPR017463">
    <property type="entry name" value="Sulphur_relay_TusD/DsrE"/>
</dbReference>
<keyword evidence="4 6" id="KW-0808">Transferase</keyword>
<dbReference type="RefSeq" id="WP_064978402.1">
    <property type="nucleotide sequence ID" value="NZ_JAFNAA010000003.1"/>
</dbReference>
<evidence type="ECO:0000256" key="2">
    <source>
        <dbReference type="ARBA" id="ARBA00007067"/>
    </source>
</evidence>
<dbReference type="SUPFAM" id="SSF75169">
    <property type="entry name" value="DsrEFH-like"/>
    <property type="match status" value="1"/>
</dbReference>
<dbReference type="InterPro" id="IPR003787">
    <property type="entry name" value="Sulphur_relay_DsrE/F-like"/>
</dbReference>
<sequence length="140" mass="14746">MTSVVAATNPQPLNYALLVTGPVYGQQAALSAYQFAGALLARGHRISQVFFYRDGVLNANALTAPASDEFHLVNAWRDLAAAHDIALNVCVAAALRRGVVDAAQAEQEQLSAANLHPAFTLAGLGELAQAALTCDRVVQF</sequence>
<evidence type="ECO:0000256" key="6">
    <source>
        <dbReference type="HAMAP-Rule" id="MF_00390"/>
    </source>
</evidence>
<name>A0A8E0T066_PLESH</name>